<name>A0AA36H816_CYLNA</name>
<feature type="transmembrane region" description="Helical" evidence="1">
    <location>
        <begin position="33"/>
        <end position="58"/>
    </location>
</feature>
<sequence>MLVVSNNPLSLNQRSIMLLYHLTDFRKLLQVDAWVQAAMMAFATSGLGEVTVFCISSFRSPRSKYFSTSTFIIIGRLVICIIGLFSLLDKFSLLKQRYPDYREPSYNSGSLSSILLTTDVYSIFSDFPQRMFDHAELLLIYHM</sequence>
<evidence type="ECO:0000313" key="3">
    <source>
        <dbReference type="Proteomes" id="UP001176961"/>
    </source>
</evidence>
<dbReference type="EMBL" id="CATQJL010000316">
    <property type="protein sequence ID" value="CAJ0605384.1"/>
    <property type="molecule type" value="Genomic_DNA"/>
</dbReference>
<keyword evidence="1" id="KW-1133">Transmembrane helix</keyword>
<keyword evidence="1" id="KW-0812">Transmembrane</keyword>
<dbReference type="Proteomes" id="UP001176961">
    <property type="component" value="Unassembled WGS sequence"/>
</dbReference>
<comment type="caution">
    <text evidence="2">The sequence shown here is derived from an EMBL/GenBank/DDBJ whole genome shotgun (WGS) entry which is preliminary data.</text>
</comment>
<keyword evidence="3" id="KW-1185">Reference proteome</keyword>
<dbReference type="AlphaFoldDB" id="A0AA36H816"/>
<protein>
    <submittedName>
        <fullName evidence="2">Uncharacterized protein</fullName>
    </submittedName>
</protein>
<keyword evidence="1" id="KW-0472">Membrane</keyword>
<dbReference type="InterPro" id="IPR037272">
    <property type="entry name" value="SNS_sf"/>
</dbReference>
<dbReference type="SUPFAM" id="SSF161070">
    <property type="entry name" value="SNF-like"/>
    <property type="match status" value="1"/>
</dbReference>
<feature type="transmembrane region" description="Helical" evidence="1">
    <location>
        <begin position="65"/>
        <end position="85"/>
    </location>
</feature>
<reference evidence="2" key="1">
    <citation type="submission" date="2023-07" db="EMBL/GenBank/DDBJ databases">
        <authorList>
            <consortium name="CYATHOMIX"/>
        </authorList>
    </citation>
    <scope>NUCLEOTIDE SEQUENCE</scope>
    <source>
        <strain evidence="2">N/A</strain>
    </source>
</reference>
<accession>A0AA36H816</accession>
<gene>
    <name evidence="2" type="ORF">CYNAS_LOCUS17367</name>
</gene>
<evidence type="ECO:0000256" key="1">
    <source>
        <dbReference type="SAM" id="Phobius"/>
    </source>
</evidence>
<proteinExistence type="predicted"/>
<feature type="non-terminal residue" evidence="2">
    <location>
        <position position="1"/>
    </location>
</feature>
<organism evidence="2 3">
    <name type="scientific">Cylicocyclus nassatus</name>
    <name type="common">Nematode worm</name>
    <dbReference type="NCBI Taxonomy" id="53992"/>
    <lineage>
        <taxon>Eukaryota</taxon>
        <taxon>Metazoa</taxon>
        <taxon>Ecdysozoa</taxon>
        <taxon>Nematoda</taxon>
        <taxon>Chromadorea</taxon>
        <taxon>Rhabditida</taxon>
        <taxon>Rhabditina</taxon>
        <taxon>Rhabditomorpha</taxon>
        <taxon>Strongyloidea</taxon>
        <taxon>Strongylidae</taxon>
        <taxon>Cylicocyclus</taxon>
    </lineage>
</organism>
<evidence type="ECO:0000313" key="2">
    <source>
        <dbReference type="EMBL" id="CAJ0605384.1"/>
    </source>
</evidence>